<dbReference type="PANTHER" id="PTHR19325">
    <property type="entry name" value="COMPLEMENT COMPONENT-RELATED SUSHI DOMAIN-CONTAINING"/>
    <property type="match status" value="1"/>
</dbReference>
<evidence type="ECO:0000256" key="4">
    <source>
        <dbReference type="ARBA" id="ARBA00023180"/>
    </source>
</evidence>
<dbReference type="PROSITE" id="PS50923">
    <property type="entry name" value="SUSHI"/>
    <property type="match status" value="2"/>
</dbReference>
<dbReference type="AlphaFoldDB" id="A0A1I7UIZ7"/>
<reference evidence="8" key="1">
    <citation type="submission" date="2016-11" db="UniProtKB">
        <authorList>
            <consortium name="WormBaseParasite"/>
        </authorList>
    </citation>
    <scope>IDENTIFICATION</scope>
</reference>
<keyword evidence="3" id="KW-1015">Disulfide bond</keyword>
<dbReference type="Proteomes" id="UP000095282">
    <property type="component" value="Unplaced"/>
</dbReference>
<dbReference type="CDD" id="cd00033">
    <property type="entry name" value="CCP"/>
    <property type="match status" value="3"/>
</dbReference>
<dbReference type="eggNOG" id="ENOG502RYWD">
    <property type="taxonomic scope" value="Eukaryota"/>
</dbReference>
<proteinExistence type="predicted"/>
<evidence type="ECO:0000313" key="7">
    <source>
        <dbReference type="Proteomes" id="UP000095282"/>
    </source>
</evidence>
<sequence>MTSTCLNGIYNPPTLGVCELIGNELGGTSCGRLGDPLSGTLVYSSLGLGPYPTGTSATVLCNIGTTLSGSPTALCTNGVWNPLPGTCVATFLKRPPAKSLPKEIKEENSITPAADIPESKKKSEVTSLVLSGDTCSPPIAPAFGEITYSTLSTKGSFEDGTTAALKCNLGYKPTGASFSTCRKGSFRPILGKCANGSDGSPSLPGVCAPLSPPKNARIVYIQSGSSLDFEDGTTGLLYCEEGYAVTGIATLQCQNGQWEPSSGFGMCDSI</sequence>
<keyword evidence="2" id="KW-0677">Repeat</keyword>
<dbReference type="InterPro" id="IPR050350">
    <property type="entry name" value="Compl-Cell_Adhes-Reg"/>
</dbReference>
<dbReference type="STRING" id="1561998.A0A1I7UIZ7"/>
<feature type="domain" description="Sushi" evidence="6">
    <location>
        <begin position="205"/>
        <end position="269"/>
    </location>
</feature>
<organism evidence="7 8">
    <name type="scientific">Caenorhabditis tropicalis</name>
    <dbReference type="NCBI Taxonomy" id="1561998"/>
    <lineage>
        <taxon>Eukaryota</taxon>
        <taxon>Metazoa</taxon>
        <taxon>Ecdysozoa</taxon>
        <taxon>Nematoda</taxon>
        <taxon>Chromadorea</taxon>
        <taxon>Rhabditida</taxon>
        <taxon>Rhabditina</taxon>
        <taxon>Rhabditomorpha</taxon>
        <taxon>Rhabditoidea</taxon>
        <taxon>Rhabditidae</taxon>
        <taxon>Peloderinae</taxon>
        <taxon>Caenorhabditis</taxon>
    </lineage>
</organism>
<dbReference type="InterPro" id="IPR035976">
    <property type="entry name" value="Sushi/SCR/CCP_sf"/>
</dbReference>
<keyword evidence="1 5" id="KW-0768">Sushi</keyword>
<accession>A0A1I7UIZ7</accession>
<evidence type="ECO:0000256" key="3">
    <source>
        <dbReference type="ARBA" id="ARBA00023157"/>
    </source>
</evidence>
<feature type="domain" description="Sushi" evidence="6">
    <location>
        <begin position="28"/>
        <end position="89"/>
    </location>
</feature>
<dbReference type="SUPFAM" id="SSF57535">
    <property type="entry name" value="Complement control module/SCR domain"/>
    <property type="match status" value="3"/>
</dbReference>
<comment type="caution">
    <text evidence="5">Lacks conserved residue(s) required for the propagation of feature annotation.</text>
</comment>
<keyword evidence="4" id="KW-0325">Glycoprotein</keyword>
<protein>
    <submittedName>
        <fullName evidence="8">Sushi domain-containing protein</fullName>
    </submittedName>
</protein>
<dbReference type="Gene3D" id="2.10.70.10">
    <property type="entry name" value="Complement Module, domain 1"/>
    <property type="match status" value="3"/>
</dbReference>
<evidence type="ECO:0000256" key="2">
    <source>
        <dbReference type="ARBA" id="ARBA00022737"/>
    </source>
</evidence>
<dbReference type="Pfam" id="PF00084">
    <property type="entry name" value="Sushi"/>
    <property type="match status" value="3"/>
</dbReference>
<dbReference type="PANTHER" id="PTHR19325:SF575">
    <property type="entry name" value="LOCOMOTION-RELATED PROTEIN HIKARU GENKI"/>
    <property type="match status" value="1"/>
</dbReference>
<dbReference type="SMART" id="SM00032">
    <property type="entry name" value="CCP"/>
    <property type="match status" value="3"/>
</dbReference>
<evidence type="ECO:0000256" key="1">
    <source>
        <dbReference type="ARBA" id="ARBA00022659"/>
    </source>
</evidence>
<dbReference type="InterPro" id="IPR000436">
    <property type="entry name" value="Sushi_SCR_CCP_dom"/>
</dbReference>
<evidence type="ECO:0000259" key="6">
    <source>
        <dbReference type="PROSITE" id="PS50923"/>
    </source>
</evidence>
<evidence type="ECO:0000256" key="5">
    <source>
        <dbReference type="PROSITE-ProRule" id="PRU00302"/>
    </source>
</evidence>
<evidence type="ECO:0000313" key="8">
    <source>
        <dbReference type="WBParaSite" id="Csp11.Scaffold629.g9798.t1"/>
    </source>
</evidence>
<dbReference type="WBParaSite" id="Csp11.Scaffold629.g9798.t1">
    <property type="protein sequence ID" value="Csp11.Scaffold629.g9798.t1"/>
    <property type="gene ID" value="Csp11.Scaffold629.g9798"/>
</dbReference>
<name>A0A1I7UIZ7_9PELO</name>
<keyword evidence="7" id="KW-1185">Reference proteome</keyword>